<keyword evidence="2" id="KW-1185">Reference proteome</keyword>
<sequence length="32" mass="3582">MNTIDWTKATVIVPEQLPKAVFSYLSAPHARP</sequence>
<dbReference type="EMBL" id="JACHIN010000018">
    <property type="protein sequence ID" value="MBB5083574.1"/>
    <property type="molecule type" value="Genomic_DNA"/>
</dbReference>
<name>A0A7W8EL70_9ACTN</name>
<protein>
    <submittedName>
        <fullName evidence="1">Uncharacterized protein</fullName>
    </submittedName>
</protein>
<gene>
    <name evidence="1" type="ORF">HNR40_009079</name>
</gene>
<proteinExistence type="predicted"/>
<dbReference type="AlphaFoldDB" id="A0A7W8EL70"/>
<accession>A0A7W8EL70</accession>
<organism evidence="1 2">
    <name type="scientific">Nonomuraea endophytica</name>
    <dbReference type="NCBI Taxonomy" id="714136"/>
    <lineage>
        <taxon>Bacteria</taxon>
        <taxon>Bacillati</taxon>
        <taxon>Actinomycetota</taxon>
        <taxon>Actinomycetes</taxon>
        <taxon>Streptosporangiales</taxon>
        <taxon>Streptosporangiaceae</taxon>
        <taxon>Nonomuraea</taxon>
    </lineage>
</organism>
<reference evidence="1 2" key="1">
    <citation type="submission" date="2020-08" db="EMBL/GenBank/DDBJ databases">
        <title>Genomic Encyclopedia of Type Strains, Phase IV (KMG-IV): sequencing the most valuable type-strain genomes for metagenomic binning, comparative biology and taxonomic classification.</title>
        <authorList>
            <person name="Goeker M."/>
        </authorList>
    </citation>
    <scope>NUCLEOTIDE SEQUENCE [LARGE SCALE GENOMIC DNA]</scope>
    <source>
        <strain evidence="1 2">DSM 45385</strain>
    </source>
</reference>
<evidence type="ECO:0000313" key="1">
    <source>
        <dbReference type="EMBL" id="MBB5083574.1"/>
    </source>
</evidence>
<comment type="caution">
    <text evidence="1">The sequence shown here is derived from an EMBL/GenBank/DDBJ whole genome shotgun (WGS) entry which is preliminary data.</text>
</comment>
<evidence type="ECO:0000313" key="2">
    <source>
        <dbReference type="Proteomes" id="UP000568380"/>
    </source>
</evidence>
<dbReference type="Proteomes" id="UP000568380">
    <property type="component" value="Unassembled WGS sequence"/>
</dbReference>